<dbReference type="GO" id="GO:0012505">
    <property type="term" value="C:endomembrane system"/>
    <property type="evidence" value="ECO:0007669"/>
    <property type="project" value="UniProtKB-SubCell"/>
</dbReference>
<feature type="transmembrane region" description="Helical" evidence="5">
    <location>
        <begin position="133"/>
        <end position="160"/>
    </location>
</feature>
<keyword evidence="4 5" id="KW-0472">Membrane</keyword>
<dbReference type="InterPro" id="IPR007318">
    <property type="entry name" value="Phopholipid_MeTrfase"/>
</dbReference>
<dbReference type="EMBL" id="AQFT01000064">
    <property type="protein sequence ID" value="EMZ28401.1"/>
    <property type="molecule type" value="Genomic_DNA"/>
</dbReference>
<accession>N2AK16</accession>
<dbReference type="PROSITE" id="PS51257">
    <property type="entry name" value="PROKAR_LIPOPROTEIN"/>
    <property type="match status" value="1"/>
</dbReference>
<proteinExistence type="predicted"/>
<reference evidence="6 7" key="1">
    <citation type="journal article" date="2014" name="Genome Announc.">
        <title>Draft genome sequences of the altered schaedler flora, a defined bacterial community from gnotobiotic mice.</title>
        <authorList>
            <person name="Wannemuehler M.J."/>
            <person name="Overstreet A.M."/>
            <person name="Ward D.V."/>
            <person name="Phillips G.J."/>
        </authorList>
    </citation>
    <scope>NUCLEOTIDE SEQUENCE [LARGE SCALE GENOMIC DNA]</scope>
    <source>
        <strain evidence="6 7">ASF492</strain>
    </source>
</reference>
<dbReference type="Pfam" id="PF04191">
    <property type="entry name" value="PEMT"/>
    <property type="match status" value="1"/>
</dbReference>
<dbReference type="Gene3D" id="1.20.120.1630">
    <property type="match status" value="1"/>
</dbReference>
<feature type="transmembrane region" description="Helical" evidence="5">
    <location>
        <begin position="45"/>
        <end position="68"/>
    </location>
</feature>
<dbReference type="HOGENOM" id="CLU_065200_7_0_9"/>
<dbReference type="Proteomes" id="UP000012589">
    <property type="component" value="Unassembled WGS sequence"/>
</dbReference>
<evidence type="ECO:0008006" key="8">
    <source>
        <dbReference type="Google" id="ProtNLM"/>
    </source>
</evidence>
<dbReference type="eggNOG" id="COG2020">
    <property type="taxonomic scope" value="Bacteria"/>
</dbReference>
<evidence type="ECO:0000256" key="4">
    <source>
        <dbReference type="ARBA" id="ARBA00023136"/>
    </source>
</evidence>
<evidence type="ECO:0000256" key="3">
    <source>
        <dbReference type="ARBA" id="ARBA00022989"/>
    </source>
</evidence>
<protein>
    <recommendedName>
        <fullName evidence="8">Isoprenylcysteine carboxyl methyltransferase</fullName>
    </recommendedName>
</protein>
<evidence type="ECO:0000256" key="5">
    <source>
        <dbReference type="SAM" id="Phobius"/>
    </source>
</evidence>
<sequence>MEFKLISIASLIAFYGCYFVKMFLQKRRGIRTDQIGKDKVGFVKFVEVTMKVAAVLVFAAGLISILIGTSQSHTVVRVTGAVMSVAATIVFMIAVWTMRDSWRAGVSITDKTELVTNGIYQISRNPAFLGFDLLYMGTLLMFFNWILCILTVFAVVMYHLQIVKVEEDFLLATFGTEYMQYQKKVCRYLGRKR</sequence>
<keyword evidence="7" id="KW-1185">Reference proteome</keyword>
<dbReference type="PANTHER" id="PTHR12714">
    <property type="entry name" value="PROTEIN-S ISOPRENYLCYSTEINE O-METHYLTRANSFERASE"/>
    <property type="match status" value="1"/>
</dbReference>
<comment type="caution">
    <text evidence="6">The sequence shown here is derived from an EMBL/GenBank/DDBJ whole genome shotgun (WGS) entry which is preliminary data.</text>
</comment>
<dbReference type="OrthoDB" id="9782395at2"/>
<keyword evidence="2 5" id="KW-0812">Transmembrane</keyword>
<dbReference type="PATRIC" id="fig|1235802.3.peg.2047"/>
<evidence type="ECO:0000256" key="2">
    <source>
        <dbReference type="ARBA" id="ARBA00022692"/>
    </source>
</evidence>
<gene>
    <name evidence="6" type="ORF">C823_01934</name>
</gene>
<dbReference type="PANTHER" id="PTHR12714:SF9">
    <property type="entry name" value="PROTEIN-S-ISOPRENYLCYSTEINE O-METHYLTRANSFERASE"/>
    <property type="match status" value="1"/>
</dbReference>
<feature type="transmembrane region" description="Helical" evidence="5">
    <location>
        <begin position="74"/>
        <end position="96"/>
    </location>
</feature>
<dbReference type="GO" id="GO:0016740">
    <property type="term" value="F:transferase activity"/>
    <property type="evidence" value="ECO:0007669"/>
    <property type="project" value="UniProtKB-ARBA"/>
</dbReference>
<name>N2AK16_9FIRM</name>
<keyword evidence="3 5" id="KW-1133">Transmembrane helix</keyword>
<feature type="transmembrane region" description="Helical" evidence="5">
    <location>
        <begin position="6"/>
        <end position="24"/>
    </location>
</feature>
<organism evidence="6 7">
    <name type="scientific">Eubacterium plexicaudatum ASF492</name>
    <dbReference type="NCBI Taxonomy" id="1235802"/>
    <lineage>
        <taxon>Bacteria</taxon>
        <taxon>Bacillati</taxon>
        <taxon>Bacillota</taxon>
        <taxon>Clostridia</taxon>
        <taxon>Eubacteriales</taxon>
        <taxon>Eubacteriaceae</taxon>
        <taxon>Eubacterium</taxon>
    </lineage>
</organism>
<dbReference type="AlphaFoldDB" id="N2AK16"/>
<comment type="subcellular location">
    <subcellularLocation>
        <location evidence="1">Endomembrane system</location>
        <topology evidence="1">Multi-pass membrane protein</topology>
    </subcellularLocation>
</comment>
<evidence type="ECO:0000313" key="6">
    <source>
        <dbReference type="EMBL" id="EMZ28401.1"/>
    </source>
</evidence>
<dbReference type="STRING" id="1235802.C823_01934"/>
<evidence type="ECO:0000256" key="1">
    <source>
        <dbReference type="ARBA" id="ARBA00004127"/>
    </source>
</evidence>
<evidence type="ECO:0000313" key="7">
    <source>
        <dbReference type="Proteomes" id="UP000012589"/>
    </source>
</evidence>